<organism evidence="1 2">
    <name type="scientific">Russula earlei</name>
    <dbReference type="NCBI Taxonomy" id="71964"/>
    <lineage>
        <taxon>Eukaryota</taxon>
        <taxon>Fungi</taxon>
        <taxon>Dikarya</taxon>
        <taxon>Basidiomycota</taxon>
        <taxon>Agaricomycotina</taxon>
        <taxon>Agaricomycetes</taxon>
        <taxon>Russulales</taxon>
        <taxon>Russulaceae</taxon>
        <taxon>Russula</taxon>
    </lineage>
</organism>
<proteinExistence type="predicted"/>
<accession>A0ACC0UCL2</accession>
<reference evidence="1" key="1">
    <citation type="submission" date="2021-03" db="EMBL/GenBank/DDBJ databases">
        <title>Evolutionary priming and transition to the ectomycorrhizal habit in an iconic lineage of mushroom-forming fungi: is preadaptation a requirement?</title>
        <authorList>
            <consortium name="DOE Joint Genome Institute"/>
            <person name="Looney B.P."/>
            <person name="Miyauchi S."/>
            <person name="Morin E."/>
            <person name="Drula E."/>
            <person name="Courty P.E."/>
            <person name="Chicoki N."/>
            <person name="Fauchery L."/>
            <person name="Kohler A."/>
            <person name="Kuo A."/>
            <person name="LaButti K."/>
            <person name="Pangilinan J."/>
            <person name="Lipzen A."/>
            <person name="Riley R."/>
            <person name="Andreopoulos W."/>
            <person name="He G."/>
            <person name="Johnson J."/>
            <person name="Barry K.W."/>
            <person name="Grigoriev I.V."/>
            <person name="Nagy L."/>
            <person name="Hibbett D."/>
            <person name="Henrissat B."/>
            <person name="Matheny P.B."/>
            <person name="Labbe J."/>
            <person name="Martin A.F."/>
        </authorList>
    </citation>
    <scope>NUCLEOTIDE SEQUENCE</scope>
    <source>
        <strain evidence="1">BPL698</strain>
    </source>
</reference>
<comment type="caution">
    <text evidence="1">The sequence shown here is derived from an EMBL/GenBank/DDBJ whole genome shotgun (WGS) entry which is preliminary data.</text>
</comment>
<gene>
    <name evidence="1" type="ORF">F5148DRAFT_978857</name>
</gene>
<sequence length="712" mass="79770">MEPLSSLSPKIMLGDDELVDEDDIFRGERRSTLQTPDPSVASLKSGSAVSSGSFRLPGGRFGALATRLERAITRWARKNWADSSSTSTSSTSSSSRSSFRTANKSKSSRRKRRLPSLADMQQLEQTERTVAARIRAREISRAVPREFNLYSPPPPYPQAAGLIEEEQQVVRAFSLDVVLPHLERVLRNHGKAHRPRHRSCVPSTELGQPHPSRHLHPPQEQRAEGETCGASQADALEGPSRIMAKRKDKIKPIRPLKDPLQTASTTQRDPIAPQAWWLDVASPSWEDMRSLGRLLHLHPLTLEDILQQESREKLELFPKLGYYFIVLRAIESSTPHGLFESASQNTGASKDVSNEICIYVVVFRDGICTFHFSNISEHLDRVRGKLQTTAQSARKSSAWIAHGILDSVVDSFFPLVDEIGEHVMAIENAVYSEDSPASTITPIPSDNAQALRILHVRHGNPLANARSPRTLPNGEKSVFVSSDEKRIFPRDVASVKTTRTQFLFPKLTLRLILQRMRRALTSLCRRNKPRKVKPTCSSANLGLYRIARTRHLATSVAGVLATKLGVVAAIRKRLLAPDGLGARDDLEVAIYFGDVQDHILTLQQSLEHYERMLRQSHPMYLQSLRIDFLRVNANNSYKALMFALVTVVVLPPNMVTGAFTLNVKMPRNNNGEYWLFGVVILGLLCIQGLSLVLTRYWWVKAMRRYGAPLDSH</sequence>
<dbReference type="Proteomes" id="UP001207468">
    <property type="component" value="Unassembled WGS sequence"/>
</dbReference>
<dbReference type="EMBL" id="JAGFNK010000072">
    <property type="protein sequence ID" value="KAI9509070.1"/>
    <property type="molecule type" value="Genomic_DNA"/>
</dbReference>
<keyword evidence="2" id="KW-1185">Reference proteome</keyword>
<name>A0ACC0UCL2_9AGAM</name>
<protein>
    <submittedName>
        <fullName evidence="1">Uncharacterized protein</fullName>
    </submittedName>
</protein>
<evidence type="ECO:0000313" key="2">
    <source>
        <dbReference type="Proteomes" id="UP001207468"/>
    </source>
</evidence>
<evidence type="ECO:0000313" key="1">
    <source>
        <dbReference type="EMBL" id="KAI9509070.1"/>
    </source>
</evidence>